<feature type="compositionally biased region" description="Low complexity" evidence="7">
    <location>
        <begin position="28"/>
        <end position="41"/>
    </location>
</feature>
<evidence type="ECO:0000256" key="5">
    <source>
        <dbReference type="ARBA" id="ARBA00023136"/>
    </source>
</evidence>
<accession>A0ABS6IJT1</accession>
<feature type="transmembrane region" description="Helical" evidence="6">
    <location>
        <begin position="227"/>
        <end position="248"/>
    </location>
</feature>
<dbReference type="Proteomes" id="UP000727907">
    <property type="component" value="Unassembled WGS sequence"/>
</dbReference>
<evidence type="ECO:0000256" key="4">
    <source>
        <dbReference type="ARBA" id="ARBA00022989"/>
    </source>
</evidence>
<feature type="transmembrane region" description="Helical" evidence="6">
    <location>
        <begin position="162"/>
        <end position="180"/>
    </location>
</feature>
<feature type="transmembrane region" description="Helical" evidence="6">
    <location>
        <begin position="130"/>
        <end position="156"/>
    </location>
</feature>
<keyword evidence="3 6" id="KW-0812">Transmembrane</keyword>
<feature type="transmembrane region" description="Helical" evidence="6">
    <location>
        <begin position="187"/>
        <end position="207"/>
    </location>
</feature>
<evidence type="ECO:0000256" key="7">
    <source>
        <dbReference type="SAM" id="MobiDB-lite"/>
    </source>
</evidence>
<keyword evidence="5 6" id="KW-0472">Membrane</keyword>
<evidence type="ECO:0000313" key="8">
    <source>
        <dbReference type="EMBL" id="MBU8874007.1"/>
    </source>
</evidence>
<dbReference type="InterPro" id="IPR001727">
    <property type="entry name" value="GDT1-like"/>
</dbReference>
<gene>
    <name evidence="8" type="ORF">KQ910_09540</name>
</gene>
<dbReference type="PANTHER" id="PTHR12608:SF1">
    <property type="entry name" value="TRANSMEMBRANE PROTEIN 165"/>
    <property type="match status" value="1"/>
</dbReference>
<keyword evidence="9" id="KW-1185">Reference proteome</keyword>
<dbReference type="Pfam" id="PF01169">
    <property type="entry name" value="GDT1"/>
    <property type="match status" value="2"/>
</dbReference>
<evidence type="ECO:0000256" key="2">
    <source>
        <dbReference type="ARBA" id="ARBA00009190"/>
    </source>
</evidence>
<reference evidence="8 9" key="1">
    <citation type="submission" date="2021-06" db="EMBL/GenBank/DDBJ databases">
        <authorList>
            <person name="Lee D.H."/>
        </authorList>
    </citation>
    <scope>NUCLEOTIDE SEQUENCE [LARGE SCALE GENOMIC DNA]</scope>
    <source>
        <strain evidence="8 9">MMS21-HV4-11</strain>
    </source>
</reference>
<sequence>MPVHVARGSQKPATFGALRAPEQAANCGSSSGSSRPHPRGGCVNRLGSSEPWPIRRPTVLRTALGETFGFQHFHPRDRAVRGVIGSCSVPLCVSAVEAFLVSTGLVAVAEIGDKTQLLAMILATRYRRPVPIILGILVATLANHALAAWAGAAVAAWLGPDAMRWILGVMFLAMAVWCLIPDKADEGPKVAGAAGAFIATAVAFFLVEIGDKTQIATVALSARFNDLVAVTAGTTFGMMIANVPAVLFGDVLSRKVSLKLVRSLAASAFVVLGLMALLKLDMGLLGG</sequence>
<feature type="region of interest" description="Disordered" evidence="7">
    <location>
        <begin position="20"/>
        <end position="49"/>
    </location>
</feature>
<feature type="transmembrane region" description="Helical" evidence="6">
    <location>
        <begin position="260"/>
        <end position="278"/>
    </location>
</feature>
<name>A0ABS6IJT1_9HYPH</name>
<protein>
    <recommendedName>
        <fullName evidence="6">GDT1 family protein</fullName>
    </recommendedName>
</protein>
<evidence type="ECO:0000256" key="3">
    <source>
        <dbReference type="ARBA" id="ARBA00022692"/>
    </source>
</evidence>
<proteinExistence type="inferred from homology"/>
<evidence type="ECO:0000256" key="6">
    <source>
        <dbReference type="RuleBase" id="RU365102"/>
    </source>
</evidence>
<comment type="similarity">
    <text evidence="2 6">Belongs to the GDT1 family.</text>
</comment>
<keyword evidence="4 6" id="KW-1133">Transmembrane helix</keyword>
<dbReference type="PANTHER" id="PTHR12608">
    <property type="entry name" value="TRANSMEMBRANE PROTEIN HTP-1 RELATED"/>
    <property type="match status" value="1"/>
</dbReference>
<evidence type="ECO:0000256" key="1">
    <source>
        <dbReference type="ARBA" id="ARBA00004141"/>
    </source>
</evidence>
<evidence type="ECO:0000313" key="9">
    <source>
        <dbReference type="Proteomes" id="UP000727907"/>
    </source>
</evidence>
<comment type="caution">
    <text evidence="8">The sequence shown here is derived from an EMBL/GenBank/DDBJ whole genome shotgun (WGS) entry which is preliminary data.</text>
</comment>
<organism evidence="8 9">
    <name type="scientific">Reyranella humidisoli</name>
    <dbReference type="NCBI Taxonomy" id="2849149"/>
    <lineage>
        <taxon>Bacteria</taxon>
        <taxon>Pseudomonadati</taxon>
        <taxon>Pseudomonadota</taxon>
        <taxon>Alphaproteobacteria</taxon>
        <taxon>Hyphomicrobiales</taxon>
        <taxon>Reyranellaceae</taxon>
        <taxon>Reyranella</taxon>
    </lineage>
</organism>
<dbReference type="EMBL" id="JAHOPB010000001">
    <property type="protein sequence ID" value="MBU8874007.1"/>
    <property type="molecule type" value="Genomic_DNA"/>
</dbReference>
<comment type="subcellular location">
    <subcellularLocation>
        <location evidence="1 6">Membrane</location>
        <topology evidence="1 6">Multi-pass membrane protein</topology>
    </subcellularLocation>
</comment>